<evidence type="ECO:0000313" key="3">
    <source>
        <dbReference type="Proteomes" id="UP000250140"/>
    </source>
</evidence>
<dbReference type="OrthoDB" id="3433125at2759"/>
<sequence>MSFLVKLAGTGIGLAAEAHAHRKESKSRAISPAPGPTTISSIATGRELDASQNYEDAPPVYAELPADQASELIAAGRAVPAEQRQEDDEEAWQLDDAVEEADPQAYAEVSDKDVKAELMCVLVRLPPPNLAYRLPCPVILPQRRPRAKARGFVRAYAPVLEGCGIDQDGFLVFLNTFDKASEASKILDVIFLGAVIAGMVPSVTAMITSTVIQVAVGAAKEVQSRKRANSFLDDMNEKLFQPRGLYCLVMAFKPDAERPVTTGQVNIGNLIAKYSQPAESKVKDTMSKLRVSSGKTYGELEMPEAAPLIFPALDQMAAGADGKKPNKLQRGSEFVANYMDRRAQANYQHEHPNSALSTTPKPKFASRYSDPNHPANSGSLLALVTGGRMQGLHGQPGGGRGMGIGGLGALRGGLFGRGVGNQSYGNQYQNTQYYGNQDYGNENYDNQNYHNQNYQNQDYNNQNSNNQNYNDPRYNGSMQGGMGREYGIEMGRGFRRRPEEVG</sequence>
<organism evidence="2 3">
    <name type="scientific">Glonium stellatum</name>
    <dbReference type="NCBI Taxonomy" id="574774"/>
    <lineage>
        <taxon>Eukaryota</taxon>
        <taxon>Fungi</taxon>
        <taxon>Dikarya</taxon>
        <taxon>Ascomycota</taxon>
        <taxon>Pezizomycotina</taxon>
        <taxon>Dothideomycetes</taxon>
        <taxon>Pleosporomycetidae</taxon>
        <taxon>Gloniales</taxon>
        <taxon>Gloniaceae</taxon>
        <taxon>Glonium</taxon>
    </lineage>
</organism>
<dbReference type="PANTHER" id="PTHR38887:SF1">
    <property type="entry name" value="RAS MODIFICATION PROTEIN ERF4"/>
    <property type="match status" value="1"/>
</dbReference>
<feature type="region of interest" description="Disordered" evidence="1">
    <location>
        <begin position="21"/>
        <end position="54"/>
    </location>
</feature>
<dbReference type="EMBL" id="KV750723">
    <property type="protein sequence ID" value="OCL03483.1"/>
    <property type="molecule type" value="Genomic_DNA"/>
</dbReference>
<accession>A0A8E2JNC0</accession>
<dbReference type="InterPro" id="IPR053221">
    <property type="entry name" value="Burnettramic_acid_biosynth"/>
</dbReference>
<proteinExistence type="predicted"/>
<feature type="region of interest" description="Disordered" evidence="1">
    <location>
        <begin position="433"/>
        <end position="477"/>
    </location>
</feature>
<dbReference type="Proteomes" id="UP000250140">
    <property type="component" value="Unassembled WGS sequence"/>
</dbReference>
<name>A0A8E2JNC0_9PEZI</name>
<feature type="region of interest" description="Disordered" evidence="1">
    <location>
        <begin position="346"/>
        <end position="377"/>
    </location>
</feature>
<evidence type="ECO:0000256" key="1">
    <source>
        <dbReference type="SAM" id="MobiDB-lite"/>
    </source>
</evidence>
<dbReference type="AlphaFoldDB" id="A0A8E2JNC0"/>
<keyword evidence="3" id="KW-1185">Reference proteome</keyword>
<reference evidence="2 3" key="1">
    <citation type="journal article" date="2016" name="Nat. Commun.">
        <title>Ectomycorrhizal ecology is imprinted in the genome of the dominant symbiotic fungus Cenococcum geophilum.</title>
        <authorList>
            <consortium name="DOE Joint Genome Institute"/>
            <person name="Peter M."/>
            <person name="Kohler A."/>
            <person name="Ohm R.A."/>
            <person name="Kuo A."/>
            <person name="Krutzmann J."/>
            <person name="Morin E."/>
            <person name="Arend M."/>
            <person name="Barry K.W."/>
            <person name="Binder M."/>
            <person name="Choi C."/>
            <person name="Clum A."/>
            <person name="Copeland A."/>
            <person name="Grisel N."/>
            <person name="Haridas S."/>
            <person name="Kipfer T."/>
            <person name="LaButti K."/>
            <person name="Lindquist E."/>
            <person name="Lipzen A."/>
            <person name="Maire R."/>
            <person name="Meier B."/>
            <person name="Mihaltcheva S."/>
            <person name="Molinier V."/>
            <person name="Murat C."/>
            <person name="Poggeler S."/>
            <person name="Quandt C.A."/>
            <person name="Sperisen C."/>
            <person name="Tritt A."/>
            <person name="Tisserant E."/>
            <person name="Crous P.W."/>
            <person name="Henrissat B."/>
            <person name="Nehls U."/>
            <person name="Egli S."/>
            <person name="Spatafora J.W."/>
            <person name="Grigoriev I.V."/>
            <person name="Martin F.M."/>
        </authorList>
    </citation>
    <scope>NUCLEOTIDE SEQUENCE [LARGE SCALE GENOMIC DNA]</scope>
    <source>
        <strain evidence="2 3">CBS 207.34</strain>
    </source>
</reference>
<evidence type="ECO:0000313" key="2">
    <source>
        <dbReference type="EMBL" id="OCL03483.1"/>
    </source>
</evidence>
<feature type="compositionally biased region" description="Low complexity" evidence="1">
    <location>
        <begin position="433"/>
        <end position="475"/>
    </location>
</feature>
<gene>
    <name evidence="2" type="ORF">AOQ84DRAFT_325915</name>
</gene>
<dbReference type="PANTHER" id="PTHR38887">
    <property type="entry name" value="CHROMOSOME 21, WHOLE GENOME SHOTGUN SEQUENCE"/>
    <property type="match status" value="1"/>
</dbReference>
<protein>
    <submittedName>
        <fullName evidence="2">Uncharacterized protein</fullName>
    </submittedName>
</protein>